<sequence>MQVACGFVTGQEIEWPSGHTPAWTTVQQRPQRNNSPWGGAVHSCQQDKHRLCP</sequence>
<dbReference type="AlphaFoldDB" id="A0A6J4L979"/>
<proteinExistence type="predicted"/>
<protein>
    <submittedName>
        <fullName evidence="2">Uncharacterized protein</fullName>
    </submittedName>
</protein>
<name>A0A6J4L979_9ACTN</name>
<gene>
    <name evidence="2" type="ORF">AVDCRST_MAG46-1139</name>
</gene>
<feature type="region of interest" description="Disordered" evidence="1">
    <location>
        <begin position="28"/>
        <end position="53"/>
    </location>
</feature>
<accession>A0A6J4L979</accession>
<evidence type="ECO:0000256" key="1">
    <source>
        <dbReference type="SAM" id="MobiDB-lite"/>
    </source>
</evidence>
<dbReference type="EMBL" id="CADCUD010000079">
    <property type="protein sequence ID" value="CAA9326236.1"/>
    <property type="molecule type" value="Genomic_DNA"/>
</dbReference>
<reference evidence="2" key="1">
    <citation type="submission" date="2020-02" db="EMBL/GenBank/DDBJ databases">
        <authorList>
            <person name="Meier V. D."/>
        </authorList>
    </citation>
    <scope>NUCLEOTIDE SEQUENCE</scope>
    <source>
        <strain evidence="2">AVDCRST_MAG46</strain>
    </source>
</reference>
<evidence type="ECO:0000313" key="2">
    <source>
        <dbReference type="EMBL" id="CAA9326236.1"/>
    </source>
</evidence>
<organism evidence="2">
    <name type="scientific">uncultured Nocardioidaceae bacterium</name>
    <dbReference type="NCBI Taxonomy" id="253824"/>
    <lineage>
        <taxon>Bacteria</taxon>
        <taxon>Bacillati</taxon>
        <taxon>Actinomycetota</taxon>
        <taxon>Actinomycetes</taxon>
        <taxon>Propionibacteriales</taxon>
        <taxon>Nocardioidaceae</taxon>
        <taxon>environmental samples</taxon>
    </lineage>
</organism>